<reference evidence="4 5" key="1">
    <citation type="submission" date="2020-08" db="EMBL/GenBank/DDBJ databases">
        <title>Genomic Encyclopedia of Type Strains, Phase IV (KMG-IV): sequencing the most valuable type-strain genomes for metagenomic binning, comparative biology and taxonomic classification.</title>
        <authorList>
            <person name="Goeker M."/>
        </authorList>
    </citation>
    <scope>NUCLEOTIDE SEQUENCE [LARGE SCALE GENOMIC DNA]</scope>
    <source>
        <strain evidence="4 5">DSM 25966</strain>
    </source>
</reference>
<dbReference type="PROSITE" id="PS00708">
    <property type="entry name" value="PRO_ENDOPEP_SER"/>
    <property type="match status" value="1"/>
</dbReference>
<dbReference type="Pfam" id="PF00326">
    <property type="entry name" value="Peptidase_S9"/>
    <property type="match status" value="1"/>
</dbReference>
<dbReference type="InterPro" id="IPR029058">
    <property type="entry name" value="AB_hydrolase_fold"/>
</dbReference>
<dbReference type="EMBL" id="JACIDS010000003">
    <property type="protein sequence ID" value="MBB3931555.1"/>
    <property type="molecule type" value="Genomic_DNA"/>
</dbReference>
<dbReference type="RefSeq" id="WP_183399180.1">
    <property type="nucleotide sequence ID" value="NZ_JACIDS010000003.1"/>
</dbReference>
<dbReference type="InterPro" id="IPR002471">
    <property type="entry name" value="Pept_S9_AS"/>
</dbReference>
<dbReference type="SUPFAM" id="SSF53474">
    <property type="entry name" value="alpha/beta-Hydrolases"/>
    <property type="match status" value="1"/>
</dbReference>
<dbReference type="Gene3D" id="3.40.50.1820">
    <property type="entry name" value="alpha/beta hydrolase"/>
    <property type="match status" value="1"/>
</dbReference>
<protein>
    <recommendedName>
        <fullName evidence="3">Peptidase S9 prolyl oligopeptidase catalytic domain-containing protein</fullName>
    </recommendedName>
</protein>
<keyword evidence="5" id="KW-1185">Reference proteome</keyword>
<dbReference type="Proteomes" id="UP000553963">
    <property type="component" value="Unassembled WGS sequence"/>
</dbReference>
<proteinExistence type="predicted"/>
<dbReference type="PANTHER" id="PTHR43265">
    <property type="entry name" value="ESTERASE ESTD"/>
    <property type="match status" value="1"/>
</dbReference>
<dbReference type="GO" id="GO:0052689">
    <property type="term" value="F:carboxylic ester hydrolase activity"/>
    <property type="evidence" value="ECO:0007669"/>
    <property type="project" value="TreeGrafter"/>
</dbReference>
<keyword evidence="1" id="KW-0378">Hydrolase</keyword>
<feature type="domain" description="Peptidase S9 prolyl oligopeptidase catalytic" evidence="3">
    <location>
        <begin position="96"/>
        <end position="264"/>
    </location>
</feature>
<evidence type="ECO:0000313" key="4">
    <source>
        <dbReference type="EMBL" id="MBB3931555.1"/>
    </source>
</evidence>
<sequence length="313" mass="33007">MLKRLALSAALLAAVAGFARAEDVTDKLKTSAAEVLARPAADYVESRVEIKRGDATIVGTLTLPKGAEKPPVVLLLHGFTGSRDELPIEGTKEGVFSRTAHILAARGLASLRIDFTGSGESSGKWEDMTPQGEIVDALAAFDWLKTQTNIDPAKIHVLGWSLGGLVAAHVAAERPVVTATLWAPASNALYNFSHFLGSEAVEKAIASADPDAVIEIKLPWGATTKLKARFFQSLVTVDPVAAISHYSGPLLVIVGTKDTVVTPQPFAGESFLAYHDGPEGLMVLPTDHAFDAFTGPQTVDLMAAASLAFIEGK</sequence>
<feature type="chain" id="PRO_5032736781" description="Peptidase S9 prolyl oligopeptidase catalytic domain-containing protein" evidence="2">
    <location>
        <begin position="22"/>
        <end position="313"/>
    </location>
</feature>
<accession>A0A840ASX4</accession>
<gene>
    <name evidence="4" type="ORF">GGR25_002605</name>
</gene>
<dbReference type="InterPro" id="IPR001375">
    <property type="entry name" value="Peptidase_S9_cat"/>
</dbReference>
<evidence type="ECO:0000256" key="2">
    <source>
        <dbReference type="SAM" id="SignalP"/>
    </source>
</evidence>
<comment type="caution">
    <text evidence="4">The sequence shown here is derived from an EMBL/GenBank/DDBJ whole genome shotgun (WGS) entry which is preliminary data.</text>
</comment>
<feature type="signal peptide" evidence="2">
    <location>
        <begin position="1"/>
        <end position="21"/>
    </location>
</feature>
<name>A0A840ASX4_9HYPH</name>
<dbReference type="GO" id="GO:0004252">
    <property type="term" value="F:serine-type endopeptidase activity"/>
    <property type="evidence" value="ECO:0007669"/>
    <property type="project" value="InterPro"/>
</dbReference>
<dbReference type="PANTHER" id="PTHR43265:SF1">
    <property type="entry name" value="ESTERASE ESTD"/>
    <property type="match status" value="1"/>
</dbReference>
<evidence type="ECO:0000256" key="1">
    <source>
        <dbReference type="ARBA" id="ARBA00022801"/>
    </source>
</evidence>
<dbReference type="InterPro" id="IPR053145">
    <property type="entry name" value="AB_hydrolase_Est10"/>
</dbReference>
<evidence type="ECO:0000259" key="3">
    <source>
        <dbReference type="Pfam" id="PF00326"/>
    </source>
</evidence>
<dbReference type="AlphaFoldDB" id="A0A840ASX4"/>
<keyword evidence="2" id="KW-0732">Signal</keyword>
<organism evidence="4 5">
    <name type="scientific">Kaistia hirudinis</name>
    <dbReference type="NCBI Taxonomy" id="1293440"/>
    <lineage>
        <taxon>Bacteria</taxon>
        <taxon>Pseudomonadati</taxon>
        <taxon>Pseudomonadota</taxon>
        <taxon>Alphaproteobacteria</taxon>
        <taxon>Hyphomicrobiales</taxon>
        <taxon>Kaistiaceae</taxon>
        <taxon>Kaistia</taxon>
    </lineage>
</organism>
<dbReference type="GO" id="GO:0006508">
    <property type="term" value="P:proteolysis"/>
    <property type="evidence" value="ECO:0007669"/>
    <property type="project" value="InterPro"/>
</dbReference>
<evidence type="ECO:0000313" key="5">
    <source>
        <dbReference type="Proteomes" id="UP000553963"/>
    </source>
</evidence>